<accession>A0ABV6FWS2</accession>
<keyword evidence="3" id="KW-1185">Reference proteome</keyword>
<dbReference type="EMBL" id="JBHLWI010000049">
    <property type="protein sequence ID" value="MFC0264337.1"/>
    <property type="molecule type" value="Genomic_DNA"/>
</dbReference>
<dbReference type="Pfam" id="PF01272">
    <property type="entry name" value="GreA_GreB"/>
    <property type="match status" value="1"/>
</dbReference>
<dbReference type="PANTHER" id="PTHR30437">
    <property type="entry name" value="TRANSCRIPTION ELONGATION FACTOR GREA"/>
    <property type="match status" value="1"/>
</dbReference>
<keyword evidence="2" id="KW-0648">Protein biosynthesis</keyword>
<organism evidence="2 3">
    <name type="scientific">Fontibacter flavus</name>
    <dbReference type="NCBI Taxonomy" id="654838"/>
    <lineage>
        <taxon>Bacteria</taxon>
        <taxon>Pseudomonadati</taxon>
        <taxon>Bacteroidota</taxon>
        <taxon>Cytophagia</taxon>
        <taxon>Cytophagales</taxon>
        <taxon>Cyclobacteriaceae</taxon>
        <taxon>Fontibacter</taxon>
    </lineage>
</organism>
<proteinExistence type="predicted"/>
<dbReference type="GO" id="GO:0003746">
    <property type="term" value="F:translation elongation factor activity"/>
    <property type="evidence" value="ECO:0007669"/>
    <property type="project" value="UniProtKB-KW"/>
</dbReference>
<dbReference type="PANTHER" id="PTHR30437:SF5">
    <property type="entry name" value="REGULATOR OF NUCLEOSIDE DIPHOSPHATE KINASE"/>
    <property type="match status" value="1"/>
</dbReference>
<keyword evidence="2" id="KW-0251">Elongation factor</keyword>
<evidence type="ECO:0000259" key="1">
    <source>
        <dbReference type="Pfam" id="PF01272"/>
    </source>
</evidence>
<dbReference type="InterPro" id="IPR023459">
    <property type="entry name" value="Tscrpt_elong_fac_GreA/B_fam"/>
</dbReference>
<dbReference type="Gene3D" id="3.10.50.30">
    <property type="entry name" value="Transcription elongation factor, GreA/GreB, C-terminal domain"/>
    <property type="match status" value="1"/>
</dbReference>
<gene>
    <name evidence="2" type="ORF">ACFFIP_16745</name>
</gene>
<feature type="domain" description="Transcription elongation factor GreA/GreB C-terminal" evidence="1">
    <location>
        <begin position="48"/>
        <end position="122"/>
    </location>
</feature>
<dbReference type="Proteomes" id="UP001589797">
    <property type="component" value="Unassembled WGS sequence"/>
</dbReference>
<reference evidence="2 3" key="1">
    <citation type="submission" date="2024-09" db="EMBL/GenBank/DDBJ databases">
        <authorList>
            <person name="Sun Q."/>
            <person name="Mori K."/>
        </authorList>
    </citation>
    <scope>NUCLEOTIDE SEQUENCE [LARGE SCALE GENOMIC DNA]</scope>
    <source>
        <strain evidence="2 3">CCM 7650</strain>
    </source>
</reference>
<dbReference type="RefSeq" id="WP_382388872.1">
    <property type="nucleotide sequence ID" value="NZ_JBHLWI010000049.1"/>
</dbReference>
<dbReference type="SUPFAM" id="SSF54534">
    <property type="entry name" value="FKBP-like"/>
    <property type="match status" value="1"/>
</dbReference>
<protein>
    <submittedName>
        <fullName evidence="2">GreA/GreB family elongation factor</fullName>
    </submittedName>
</protein>
<evidence type="ECO:0000313" key="2">
    <source>
        <dbReference type="EMBL" id="MFC0264337.1"/>
    </source>
</evidence>
<dbReference type="InterPro" id="IPR001437">
    <property type="entry name" value="Tscrpt_elong_fac_GreA/B_C"/>
</dbReference>
<sequence length="125" mass="14370">MSEPIIVTTGMYDLIKNQIHRKRVSKEQESLLLEELKNAKQVLRRELPVDVVTVDRIVTVKNNEDGSQKNYHFVADDHRKVSKGRYSILSDIALALMGRRVGDVLDWPFENGPMKIEIVNVEIVK</sequence>
<dbReference type="InterPro" id="IPR036953">
    <property type="entry name" value="GreA/GreB_C_sf"/>
</dbReference>
<comment type="caution">
    <text evidence="2">The sequence shown here is derived from an EMBL/GenBank/DDBJ whole genome shotgun (WGS) entry which is preliminary data.</text>
</comment>
<name>A0ABV6FWS2_9BACT</name>
<evidence type="ECO:0000313" key="3">
    <source>
        <dbReference type="Proteomes" id="UP001589797"/>
    </source>
</evidence>